<evidence type="ECO:0000259" key="10">
    <source>
        <dbReference type="PROSITE" id="PS51012"/>
    </source>
</evidence>
<dbReference type="EMBL" id="JBHUNA010000018">
    <property type="protein sequence ID" value="MFD2760936.1"/>
    <property type="molecule type" value="Genomic_DNA"/>
</dbReference>
<protein>
    <recommendedName>
        <fullName evidence="9">Transport permease protein</fullName>
    </recommendedName>
</protein>
<proteinExistence type="inferred from homology"/>
<accession>A0ABW5V4P0</accession>
<keyword evidence="4 9" id="KW-1003">Cell membrane</keyword>
<comment type="similarity">
    <text evidence="2 9">Belongs to the ABC-2 integral membrane protein family.</text>
</comment>
<dbReference type="PROSITE" id="PS51012">
    <property type="entry name" value="ABC_TM2"/>
    <property type="match status" value="1"/>
</dbReference>
<evidence type="ECO:0000256" key="8">
    <source>
        <dbReference type="ARBA" id="ARBA00023136"/>
    </source>
</evidence>
<feature type="transmembrane region" description="Helical" evidence="9">
    <location>
        <begin position="226"/>
        <end position="244"/>
    </location>
</feature>
<dbReference type="InterPro" id="IPR047817">
    <property type="entry name" value="ABC2_TM_bact-type"/>
</dbReference>
<evidence type="ECO:0000256" key="3">
    <source>
        <dbReference type="ARBA" id="ARBA00022448"/>
    </source>
</evidence>
<evidence type="ECO:0000313" key="12">
    <source>
        <dbReference type="Proteomes" id="UP001597502"/>
    </source>
</evidence>
<feature type="transmembrane region" description="Helical" evidence="9">
    <location>
        <begin position="31"/>
        <end position="51"/>
    </location>
</feature>
<feature type="domain" description="ABC transmembrane type-2" evidence="10">
    <location>
        <begin position="32"/>
        <end position="250"/>
    </location>
</feature>
<keyword evidence="5" id="KW-0997">Cell inner membrane</keyword>
<evidence type="ECO:0000256" key="1">
    <source>
        <dbReference type="ARBA" id="ARBA00004429"/>
    </source>
</evidence>
<dbReference type="PANTHER" id="PTHR30413">
    <property type="entry name" value="INNER MEMBRANE TRANSPORT PERMEASE"/>
    <property type="match status" value="1"/>
</dbReference>
<keyword evidence="6 9" id="KW-0812">Transmembrane</keyword>
<comment type="caution">
    <text evidence="9">Lacks conserved residue(s) required for the propagation of feature annotation.</text>
</comment>
<evidence type="ECO:0000256" key="9">
    <source>
        <dbReference type="RuleBase" id="RU361157"/>
    </source>
</evidence>
<reference evidence="12" key="1">
    <citation type="journal article" date="2019" name="Int. J. Syst. Evol. Microbiol.">
        <title>The Global Catalogue of Microorganisms (GCM) 10K type strain sequencing project: providing services to taxonomists for standard genome sequencing and annotation.</title>
        <authorList>
            <consortium name="The Broad Institute Genomics Platform"/>
            <consortium name="The Broad Institute Genome Sequencing Center for Infectious Disease"/>
            <person name="Wu L."/>
            <person name="Ma J."/>
        </authorList>
    </citation>
    <scope>NUCLEOTIDE SEQUENCE [LARGE SCALE GENOMIC DNA]</scope>
    <source>
        <strain evidence="12">TISTR 1535</strain>
    </source>
</reference>
<evidence type="ECO:0000313" key="11">
    <source>
        <dbReference type="EMBL" id="MFD2760936.1"/>
    </source>
</evidence>
<evidence type="ECO:0000256" key="5">
    <source>
        <dbReference type="ARBA" id="ARBA00022519"/>
    </source>
</evidence>
<comment type="subcellular location">
    <subcellularLocation>
        <location evidence="1">Cell inner membrane</location>
        <topology evidence="1">Multi-pass membrane protein</topology>
    </subcellularLocation>
    <subcellularLocation>
        <location evidence="9">Cell membrane</location>
        <topology evidence="9">Multi-pass membrane protein</topology>
    </subcellularLocation>
</comment>
<dbReference type="InterPro" id="IPR013525">
    <property type="entry name" value="ABC2_TM"/>
</dbReference>
<organism evidence="11 12">
    <name type="scientific">Lentibacillus juripiscarius</name>
    <dbReference type="NCBI Taxonomy" id="257446"/>
    <lineage>
        <taxon>Bacteria</taxon>
        <taxon>Bacillati</taxon>
        <taxon>Bacillota</taxon>
        <taxon>Bacilli</taxon>
        <taxon>Bacillales</taxon>
        <taxon>Bacillaceae</taxon>
        <taxon>Lentibacillus</taxon>
    </lineage>
</organism>
<dbReference type="RefSeq" id="WP_382392920.1">
    <property type="nucleotide sequence ID" value="NZ_JBHUNA010000018.1"/>
</dbReference>
<dbReference type="Proteomes" id="UP001597502">
    <property type="component" value="Unassembled WGS sequence"/>
</dbReference>
<feature type="transmembrane region" description="Helical" evidence="9">
    <location>
        <begin position="104"/>
        <end position="128"/>
    </location>
</feature>
<gene>
    <name evidence="11" type="ORF">ACFSUO_08145</name>
</gene>
<dbReference type="Pfam" id="PF01061">
    <property type="entry name" value="ABC2_membrane"/>
    <property type="match status" value="1"/>
</dbReference>
<keyword evidence="3 9" id="KW-0813">Transport</keyword>
<dbReference type="PANTHER" id="PTHR30413:SF8">
    <property type="entry name" value="TRANSPORT PERMEASE PROTEIN"/>
    <property type="match status" value="1"/>
</dbReference>
<keyword evidence="7 9" id="KW-1133">Transmembrane helix</keyword>
<feature type="transmembrane region" description="Helical" evidence="9">
    <location>
        <begin position="140"/>
        <end position="166"/>
    </location>
</feature>
<evidence type="ECO:0000256" key="7">
    <source>
        <dbReference type="ARBA" id="ARBA00022989"/>
    </source>
</evidence>
<evidence type="ECO:0000256" key="2">
    <source>
        <dbReference type="ARBA" id="ARBA00007783"/>
    </source>
</evidence>
<evidence type="ECO:0000256" key="4">
    <source>
        <dbReference type="ARBA" id="ARBA00022475"/>
    </source>
</evidence>
<keyword evidence="8 9" id="KW-0472">Membrane</keyword>
<keyword evidence="12" id="KW-1185">Reference proteome</keyword>
<evidence type="ECO:0000256" key="6">
    <source>
        <dbReference type="ARBA" id="ARBA00022692"/>
    </source>
</evidence>
<sequence>MKTYIQEMLRRKDLLFYLVKSGLKAEHRNSYLGYFWWLLDPLLNVLVYYFLVVIILDRGSDDYPLFLVIGLVVWRWVSSAVNSSAKSILRYSSIINQVYLPKSIFPLSFTISQMFNFLFGLIVIAIFLTLYGEMPSWQIIYLPLIILITMLFLMAVGFVLAYVTVFVRDIDNILTYVTRLFFYASPIIWEGGRLPEKWSIFVDINPIAILVRAYRDVLMRDMSPDFTGLFIILIASIIVMILALRHYSKHEHKIIKAL</sequence>
<comment type="caution">
    <text evidence="11">The sequence shown here is derived from an EMBL/GenBank/DDBJ whole genome shotgun (WGS) entry which is preliminary data.</text>
</comment>
<name>A0ABW5V4P0_9BACI</name>